<feature type="transmembrane region" description="Helical" evidence="1">
    <location>
        <begin position="108"/>
        <end position="127"/>
    </location>
</feature>
<gene>
    <name evidence="2" type="ORF">GQN54_00525</name>
</gene>
<keyword evidence="1" id="KW-0812">Transmembrane</keyword>
<sequence length="183" mass="20884">MKVLVILIPIGFISFWYVVDLKSIPAIRSIPFIKLFVIGITWSLSTFGLPLMISNSLYCSKNYAILFLSITFYVILQTIPFDIRDIDYDTELKIKTLAQRLGVKKSKLLSATGFLTLSITFYLISFHELSTQIIVQSYAISSLLAIPLILAINPHKKEYYYSGVIESILLFPFLIHLFLSKVF</sequence>
<dbReference type="EMBL" id="WWNE01000003">
    <property type="protein sequence ID" value="NBG64579.1"/>
    <property type="molecule type" value="Genomic_DNA"/>
</dbReference>
<dbReference type="AlphaFoldDB" id="A0A6N9NFJ2"/>
<proteinExistence type="predicted"/>
<organism evidence="2 3">
    <name type="scientific">Acidiluteibacter ferrifornacis</name>
    <dbReference type="NCBI Taxonomy" id="2692424"/>
    <lineage>
        <taxon>Bacteria</taxon>
        <taxon>Pseudomonadati</taxon>
        <taxon>Bacteroidota</taxon>
        <taxon>Flavobacteriia</taxon>
        <taxon>Flavobacteriales</taxon>
        <taxon>Cryomorphaceae</taxon>
        <taxon>Acidiluteibacter</taxon>
    </lineage>
</organism>
<keyword evidence="3" id="KW-1185">Reference proteome</keyword>
<evidence type="ECO:0000256" key="1">
    <source>
        <dbReference type="SAM" id="Phobius"/>
    </source>
</evidence>
<feature type="transmembrane region" description="Helical" evidence="1">
    <location>
        <begin position="35"/>
        <end position="57"/>
    </location>
</feature>
<feature type="transmembrane region" description="Helical" evidence="1">
    <location>
        <begin position="6"/>
        <end position="23"/>
    </location>
</feature>
<keyword evidence="1" id="KW-0472">Membrane</keyword>
<comment type="caution">
    <text evidence="2">The sequence shown here is derived from an EMBL/GenBank/DDBJ whole genome shotgun (WGS) entry which is preliminary data.</text>
</comment>
<feature type="transmembrane region" description="Helical" evidence="1">
    <location>
        <begin position="159"/>
        <end position="179"/>
    </location>
</feature>
<accession>A0A6N9NFJ2</accession>
<protein>
    <recommendedName>
        <fullName evidence="4">UbiA prenyltransferase family protein</fullName>
    </recommendedName>
</protein>
<evidence type="ECO:0008006" key="4">
    <source>
        <dbReference type="Google" id="ProtNLM"/>
    </source>
</evidence>
<feature type="transmembrane region" description="Helical" evidence="1">
    <location>
        <begin position="63"/>
        <end position="83"/>
    </location>
</feature>
<dbReference type="RefSeq" id="WP_160630892.1">
    <property type="nucleotide sequence ID" value="NZ_WWNE01000003.1"/>
</dbReference>
<evidence type="ECO:0000313" key="2">
    <source>
        <dbReference type="EMBL" id="NBG64579.1"/>
    </source>
</evidence>
<reference evidence="2 3" key="1">
    <citation type="submission" date="2019-12" db="EMBL/GenBank/DDBJ databases">
        <authorList>
            <person name="Zhao J."/>
        </authorList>
    </citation>
    <scope>NUCLEOTIDE SEQUENCE [LARGE SCALE GENOMIC DNA]</scope>
    <source>
        <strain evidence="2 3">S-15</strain>
    </source>
</reference>
<keyword evidence="1" id="KW-1133">Transmembrane helix</keyword>
<dbReference type="Gene3D" id="1.20.120.1780">
    <property type="entry name" value="UbiA prenyltransferase"/>
    <property type="match status" value="1"/>
</dbReference>
<feature type="transmembrane region" description="Helical" evidence="1">
    <location>
        <begin position="133"/>
        <end position="152"/>
    </location>
</feature>
<dbReference type="Proteomes" id="UP000470771">
    <property type="component" value="Unassembled WGS sequence"/>
</dbReference>
<evidence type="ECO:0000313" key="3">
    <source>
        <dbReference type="Proteomes" id="UP000470771"/>
    </source>
</evidence>
<name>A0A6N9NFJ2_9FLAO</name>